<dbReference type="EMBL" id="QQAZ01000003">
    <property type="protein sequence ID" value="RDI53106.1"/>
    <property type="molecule type" value="Genomic_DNA"/>
</dbReference>
<organism evidence="2 3">
    <name type="scientific">Nocardia mexicana</name>
    <dbReference type="NCBI Taxonomy" id="279262"/>
    <lineage>
        <taxon>Bacteria</taxon>
        <taxon>Bacillati</taxon>
        <taxon>Actinomycetota</taxon>
        <taxon>Actinomycetes</taxon>
        <taxon>Mycobacteriales</taxon>
        <taxon>Nocardiaceae</taxon>
        <taxon>Nocardia</taxon>
    </lineage>
</organism>
<dbReference type="RefSeq" id="WP_068012984.1">
    <property type="nucleotide sequence ID" value="NZ_QQAZ01000003.1"/>
</dbReference>
<dbReference type="Gene3D" id="3.30.720.110">
    <property type="match status" value="1"/>
</dbReference>
<accession>A0A370H9L7</accession>
<dbReference type="Gene3D" id="3.30.720.120">
    <property type="match status" value="1"/>
</dbReference>
<dbReference type="PANTHER" id="PTHR34109">
    <property type="entry name" value="BNAUNNG04460D PROTEIN-RELATED"/>
    <property type="match status" value="1"/>
</dbReference>
<dbReference type="PROSITE" id="PS51819">
    <property type="entry name" value="VOC"/>
    <property type="match status" value="1"/>
</dbReference>
<dbReference type="PANTHER" id="PTHR34109:SF1">
    <property type="entry name" value="VOC DOMAIN-CONTAINING PROTEIN"/>
    <property type="match status" value="1"/>
</dbReference>
<evidence type="ECO:0000313" key="2">
    <source>
        <dbReference type="EMBL" id="RDI53106.1"/>
    </source>
</evidence>
<feature type="domain" description="VOC" evidence="1">
    <location>
        <begin position="13"/>
        <end position="133"/>
    </location>
</feature>
<comment type="caution">
    <text evidence="2">The sequence shown here is derived from an EMBL/GenBank/DDBJ whole genome shotgun (WGS) entry which is preliminary data.</text>
</comment>
<dbReference type="Proteomes" id="UP000255355">
    <property type="component" value="Unassembled WGS sequence"/>
</dbReference>
<reference evidence="2 3" key="1">
    <citation type="submission" date="2018-07" db="EMBL/GenBank/DDBJ databases">
        <title>Genomic Encyclopedia of Type Strains, Phase IV (KMG-IV): sequencing the most valuable type-strain genomes for metagenomic binning, comparative biology and taxonomic classification.</title>
        <authorList>
            <person name="Goeker M."/>
        </authorList>
    </citation>
    <scope>NUCLEOTIDE SEQUENCE [LARGE SCALE GENOMIC DNA]</scope>
    <source>
        <strain evidence="2 3">DSM 44952</strain>
    </source>
</reference>
<dbReference type="SUPFAM" id="SSF54593">
    <property type="entry name" value="Glyoxalase/Bleomycin resistance protein/Dihydroxybiphenyl dioxygenase"/>
    <property type="match status" value="1"/>
</dbReference>
<dbReference type="InterPro" id="IPR004360">
    <property type="entry name" value="Glyas_Fos-R_dOase_dom"/>
</dbReference>
<keyword evidence="3" id="KW-1185">Reference proteome</keyword>
<name>A0A370H9L7_9NOCA</name>
<proteinExistence type="predicted"/>
<protein>
    <submittedName>
        <fullName evidence="2">Putative glyoxalase superfamily protein PhnB</fullName>
    </submittedName>
</protein>
<dbReference type="Pfam" id="PF00903">
    <property type="entry name" value="Glyoxalase"/>
    <property type="match status" value="1"/>
</dbReference>
<dbReference type="InterPro" id="IPR029068">
    <property type="entry name" value="Glyas_Bleomycin-R_OHBP_Dase"/>
</dbReference>
<dbReference type="AlphaFoldDB" id="A0A370H9L7"/>
<dbReference type="STRING" id="1210089.GCA_001613165_00337"/>
<sequence length="136" mass="14651">MTETVSETSITTAPMWPTFTYRDAPAAIEFLRKAFGFVETARYGDGDVVEHAELRWPGGGGIMLGSEREGMASCSPSPGAGSVYIVIDNPDEVYERAKAAGAAITTELREEDYGSRGFSCRDPEGVYWSFGTYAGA</sequence>
<evidence type="ECO:0000259" key="1">
    <source>
        <dbReference type="PROSITE" id="PS51819"/>
    </source>
</evidence>
<dbReference type="OrthoDB" id="9809391at2"/>
<gene>
    <name evidence="2" type="ORF">DFR68_103494</name>
</gene>
<dbReference type="InterPro" id="IPR037523">
    <property type="entry name" value="VOC_core"/>
</dbReference>
<evidence type="ECO:0000313" key="3">
    <source>
        <dbReference type="Proteomes" id="UP000255355"/>
    </source>
</evidence>